<proteinExistence type="predicted"/>
<keyword evidence="1" id="KW-0472">Membrane</keyword>
<protein>
    <submittedName>
        <fullName evidence="2">Uncharacterized protein</fullName>
    </submittedName>
</protein>
<keyword evidence="1" id="KW-0812">Transmembrane</keyword>
<dbReference type="Proteomes" id="UP000244201">
    <property type="component" value="Chromosome"/>
</dbReference>
<gene>
    <name evidence="2" type="ORF">SLUN_14780</name>
</gene>
<name>A0A2R4T2A4_9ACTN</name>
<organism evidence="2 3">
    <name type="scientific">Streptomyces lunaelactis</name>
    <dbReference type="NCBI Taxonomy" id="1535768"/>
    <lineage>
        <taxon>Bacteria</taxon>
        <taxon>Bacillati</taxon>
        <taxon>Actinomycetota</taxon>
        <taxon>Actinomycetes</taxon>
        <taxon>Kitasatosporales</taxon>
        <taxon>Streptomycetaceae</taxon>
        <taxon>Streptomyces</taxon>
    </lineage>
</organism>
<keyword evidence="3" id="KW-1185">Reference proteome</keyword>
<dbReference type="AlphaFoldDB" id="A0A2R4T2A4"/>
<feature type="transmembrane region" description="Helical" evidence="1">
    <location>
        <begin position="12"/>
        <end position="33"/>
    </location>
</feature>
<dbReference type="KEGG" id="slk:SLUN_14780"/>
<keyword evidence="1" id="KW-1133">Transmembrane helix</keyword>
<sequence length="376" mass="40552">MREWFRRGGRRRVIAVGLPVVIVAAAATTAVVLTGEGDEKPCWKVPAATAALAADPAAATKALDPTDDLSRYEVMSELLSEEHLHACDGQGAILGKVVLNGATGGAGKPHTLAQARVAYAAASALSEDSEPLPAGMSPYVARLLADYIIDVQRTWYGIPDKRKFSRPAGTFEESREWAGEFPDPRDATAAFSVEDDVHDTDVTFERVLGRITADPEAFAVLYDAYRAYFAYYLERLDRDGAVPSLRDEKNSTGKLGAEHDLGMAARNIGSLVQRRADAAQGGTIRDAAAFNRAVYENSRGTFPAASGPVTSTPPMGDITRRAAKGKAEQEAQLDGRHQLYAVLEQWGKDRKVSAGRIADLRVEIDESYLNGMLEAL</sequence>
<evidence type="ECO:0000313" key="2">
    <source>
        <dbReference type="EMBL" id="AVZ73260.1"/>
    </source>
</evidence>
<evidence type="ECO:0000313" key="3">
    <source>
        <dbReference type="Proteomes" id="UP000244201"/>
    </source>
</evidence>
<evidence type="ECO:0000256" key="1">
    <source>
        <dbReference type="SAM" id="Phobius"/>
    </source>
</evidence>
<accession>A0A2R4T2A4</accession>
<dbReference type="EMBL" id="CP026304">
    <property type="protein sequence ID" value="AVZ73260.1"/>
    <property type="molecule type" value="Genomic_DNA"/>
</dbReference>
<reference evidence="2 3" key="1">
    <citation type="submission" date="2018-01" db="EMBL/GenBank/DDBJ databases">
        <title>Complete genome sequence of Streptomyces lunaelactis MM109T, a Ferroverdin A producer isolated from cave moonmilk deposits.</title>
        <authorList>
            <person name="Naome A."/>
            <person name="Martinet L."/>
            <person name="Maciejewska M."/>
            <person name="Anderssen S."/>
            <person name="Adam D."/>
            <person name="Tenconi E."/>
            <person name="Deflandre B."/>
            <person name="Arguelles-Arias A."/>
            <person name="Calusinska M."/>
            <person name="Copieters W."/>
            <person name="Karim L."/>
            <person name="Hanikenne M."/>
            <person name="Baurain D."/>
            <person name="van Wezel G."/>
            <person name="Smargiasso N."/>
            <person name="de Pauw E."/>
            <person name="Delfosse P."/>
            <person name="Rigali S."/>
        </authorList>
    </citation>
    <scope>NUCLEOTIDE SEQUENCE [LARGE SCALE GENOMIC DNA]</scope>
    <source>
        <strain evidence="2 3">MM109</strain>
    </source>
</reference>